<feature type="signal peptide" evidence="2">
    <location>
        <begin position="1"/>
        <end position="20"/>
    </location>
</feature>
<evidence type="ECO:0000313" key="3">
    <source>
        <dbReference type="EMBL" id="ALS96888.1"/>
    </source>
</evidence>
<accession>A0A0U3AVC8</accession>
<evidence type="ECO:0000256" key="2">
    <source>
        <dbReference type="SAM" id="SignalP"/>
    </source>
</evidence>
<keyword evidence="1" id="KW-0175">Coiled coil</keyword>
<evidence type="ECO:0000313" key="4">
    <source>
        <dbReference type="Proteomes" id="UP000068447"/>
    </source>
</evidence>
<reference evidence="3 4" key="1">
    <citation type="submission" date="2015-12" db="EMBL/GenBank/DDBJ databases">
        <title>Complete genome of Lacimicrobium alkaliphilum KCTC 32984.</title>
        <authorList>
            <person name="Kim S.-G."/>
            <person name="Lee Y.-J."/>
        </authorList>
    </citation>
    <scope>NUCLEOTIDE SEQUENCE [LARGE SCALE GENOMIC DNA]</scope>
    <source>
        <strain evidence="3 4">YelD216</strain>
    </source>
</reference>
<organism evidence="3 4">
    <name type="scientific">Lacimicrobium alkaliphilum</name>
    <dbReference type="NCBI Taxonomy" id="1526571"/>
    <lineage>
        <taxon>Bacteria</taxon>
        <taxon>Pseudomonadati</taxon>
        <taxon>Pseudomonadota</taxon>
        <taxon>Gammaproteobacteria</taxon>
        <taxon>Alteromonadales</taxon>
        <taxon>Alteromonadaceae</taxon>
        <taxon>Lacimicrobium</taxon>
    </lineage>
</organism>
<gene>
    <name evidence="3" type="ORF">AT746_00415</name>
</gene>
<sequence length="450" mass="50978">MILKAITVGLGFLIALPTFAQNDDKVIYQQDGLWALSSPWSSNQRWCEDHNLPGRAIPVSIFYSASHEQRMAELGKPLHQWVHDAILPAIQSVCGAEAEIDFITLAMYRKPGSMAPSELVSALKSNKPPPWDSITVKVSEAGAEVTDHRPLDAQYHLNPKQLAALDPRSTAEVEEQFIRSEINDYVLHQSEGLKFISWFSQPGPKWCQHSYVSVIAEYDNEAVKKAILNSHPAVYLQEKIIPSIRQICPQFPHYPQVIEGAKQLLVLKFRPKVGRIADERINPDKLNFQVFDNGGVKLLRDKTYERWLGIKQNASVRDAVTQMVKLDNDWLLSNGIQSAQTKAEIAARLIEINESLFELKGFKSLKRHFEKIKQLRRDALNDFDTARNEFQKAEEAAKQAKQQNSRLTYATIDKVDQLIAVYQQHTKSGDQVFDAAQGKLNRAESLIIKE</sequence>
<name>A0A0U3AVC8_9ALTE</name>
<dbReference type="RefSeq" id="WP_062474875.1">
    <property type="nucleotide sequence ID" value="NZ_CP013650.1"/>
</dbReference>
<dbReference type="Proteomes" id="UP000068447">
    <property type="component" value="Chromosome"/>
</dbReference>
<dbReference type="STRING" id="1526571.AT746_00415"/>
<dbReference type="EMBL" id="CP013650">
    <property type="protein sequence ID" value="ALS96888.1"/>
    <property type="molecule type" value="Genomic_DNA"/>
</dbReference>
<feature type="chain" id="PRO_5006836203" evidence="2">
    <location>
        <begin position="21"/>
        <end position="450"/>
    </location>
</feature>
<feature type="coiled-coil region" evidence="1">
    <location>
        <begin position="376"/>
        <end position="410"/>
    </location>
</feature>
<dbReference type="AlphaFoldDB" id="A0A0U3AVC8"/>
<protein>
    <submittedName>
        <fullName evidence="3">Uncharacterized protein</fullName>
    </submittedName>
</protein>
<keyword evidence="4" id="KW-1185">Reference proteome</keyword>
<evidence type="ECO:0000256" key="1">
    <source>
        <dbReference type="SAM" id="Coils"/>
    </source>
</evidence>
<proteinExistence type="predicted"/>
<dbReference type="KEGG" id="lal:AT746_00415"/>
<keyword evidence="2" id="KW-0732">Signal</keyword>
<dbReference type="OrthoDB" id="7067030at2"/>